<feature type="repeat" description="PPR" evidence="3">
    <location>
        <begin position="382"/>
        <end position="416"/>
    </location>
</feature>
<feature type="repeat" description="PPR" evidence="3">
    <location>
        <begin position="418"/>
        <end position="452"/>
    </location>
</feature>
<evidence type="ECO:0000256" key="2">
    <source>
        <dbReference type="ARBA" id="ARBA00022737"/>
    </source>
</evidence>
<dbReference type="NCBIfam" id="TIGR00756">
    <property type="entry name" value="PPR"/>
    <property type="match status" value="8"/>
</dbReference>
<evidence type="ECO:0000256" key="3">
    <source>
        <dbReference type="PROSITE-ProRule" id="PRU00708"/>
    </source>
</evidence>
<dbReference type="RefSeq" id="XP_011086261.1">
    <property type="nucleotide sequence ID" value="XM_011087959.2"/>
</dbReference>
<dbReference type="SMART" id="SM00463">
    <property type="entry name" value="SMR"/>
    <property type="match status" value="1"/>
</dbReference>
<dbReference type="Pfam" id="PF01535">
    <property type="entry name" value="PPR"/>
    <property type="match status" value="1"/>
</dbReference>
<dbReference type="InParanoid" id="A0A6I9TLD4"/>
<gene>
    <name evidence="6" type="primary">LOC105168046</name>
</gene>
<evidence type="ECO:0000256" key="1">
    <source>
        <dbReference type="ARBA" id="ARBA00007626"/>
    </source>
</evidence>
<dbReference type="Proteomes" id="UP000504604">
    <property type="component" value="Linkage group LG8"/>
</dbReference>
<sequence>MAYSLSSSPSSSLSRETHLFCNSLSPPDLFQLRIHKNLIFPLKIHPVKSSLRISSRVSLQELHANAVSQDSEIPDEKGVASSKSHVWVNPKSPRASKLRQKSYDFRYASLVKIAESLNSCSPVEEDVSTVLNILGDSVVEQDAVIILNNMSNPETARVVLNYFQKRLRVSREAVLYNVTLKVFRKCKDLNGAESLFSCMLEKGVKPDNVTFSTIISCARQCSLPEKAVEWFEKMPSFGCEPDEVTCSVMVDAYGRVGNVDVALSLYDRARSEKWRLDAVTFSTLIRIYGSMGNFDGCLNLYEEMKALGVRPNASVYNSLLDGMGRAKRPWQAKNIYREMVSSGIEPTWGTYAALIRAYGRARYGEDALAVYREMKEKGLEMSVVLYNTLLSTCADVGFTDEALEIFQDMKSSGTCSPDSWTFASLITIYSCSGKVEEAEATVAEMLEAGFEPNIFVLTSLVQCYGKAGRTDDVVRTFDRLLELGITPDERFCGCLLNVLTQTSNEELGKLTGCIEKANPKLGHVVKLIVHGENIEREILRREAGELFESIVAGVRKAYCNCLIDLCVNLNQLERACELLDLGLALEIYTDIMSRTPTQWSLHLKSLSLGAALTALHIWMNDLTKALENGEELPSLLGINTGHGKHKFSEKGLAGVFESHLKELNAPFHEAPDKVGWFLTTKVAATSWLESTRSNDVASA</sequence>
<feature type="repeat" description="PPR" evidence="3">
    <location>
        <begin position="453"/>
        <end position="487"/>
    </location>
</feature>
<feature type="repeat" description="PPR" evidence="3">
    <location>
        <begin position="207"/>
        <end position="241"/>
    </location>
</feature>
<dbReference type="GO" id="GO:0009570">
    <property type="term" value="C:chloroplast stroma"/>
    <property type="evidence" value="ECO:0007669"/>
    <property type="project" value="TreeGrafter"/>
</dbReference>
<dbReference type="GO" id="GO:0042134">
    <property type="term" value="F:rRNA primary transcript binding"/>
    <property type="evidence" value="ECO:0007669"/>
    <property type="project" value="TreeGrafter"/>
</dbReference>
<feature type="repeat" description="PPR" evidence="3">
    <location>
        <begin position="347"/>
        <end position="381"/>
    </location>
</feature>
<evidence type="ECO:0000313" key="5">
    <source>
        <dbReference type="Proteomes" id="UP000504604"/>
    </source>
</evidence>
<feature type="repeat" description="PPR" evidence="3">
    <location>
        <begin position="312"/>
        <end position="346"/>
    </location>
</feature>
<feature type="domain" description="Smr" evidence="4">
    <location>
        <begin position="601"/>
        <end position="685"/>
    </location>
</feature>
<dbReference type="Gene3D" id="1.25.40.10">
    <property type="entry name" value="Tetratricopeptide repeat domain"/>
    <property type="match status" value="3"/>
</dbReference>
<evidence type="ECO:0000313" key="6">
    <source>
        <dbReference type="RefSeq" id="XP_011086261.1"/>
    </source>
</evidence>
<reference evidence="6" key="1">
    <citation type="submission" date="2025-08" db="UniProtKB">
        <authorList>
            <consortium name="RefSeq"/>
        </authorList>
    </citation>
    <scope>IDENTIFICATION</scope>
</reference>
<feature type="repeat" description="PPR" evidence="3">
    <location>
        <begin position="242"/>
        <end position="276"/>
    </location>
</feature>
<dbReference type="PANTHER" id="PTHR47447:SF12">
    <property type="entry name" value="PENTATRICOPEPTIDE REPEAT-CONTAINING PROTEIN ATP4 HOMOLOG, CHLOROPLASTIC"/>
    <property type="match status" value="1"/>
</dbReference>
<dbReference type="InterPro" id="IPR002885">
    <property type="entry name" value="PPR_rpt"/>
</dbReference>
<dbReference type="OrthoDB" id="185373at2759"/>
<dbReference type="Gramene" id="SIN_1026899.t">
    <property type="protein sequence ID" value="SIN_1026899.t.cds1"/>
    <property type="gene ID" value="SIN_1026899"/>
</dbReference>
<dbReference type="FunFam" id="1.25.40.10:FF:000509">
    <property type="entry name" value="Pentatricopeptide repeat-containing protein At4g16390, chloroplastic"/>
    <property type="match status" value="1"/>
</dbReference>
<dbReference type="SUPFAM" id="SSF48452">
    <property type="entry name" value="TPR-like"/>
    <property type="match status" value="1"/>
</dbReference>
<dbReference type="GO" id="GO:0003729">
    <property type="term" value="F:mRNA binding"/>
    <property type="evidence" value="ECO:0007669"/>
    <property type="project" value="TreeGrafter"/>
</dbReference>
<feature type="repeat" description="PPR" evidence="3">
    <location>
        <begin position="172"/>
        <end position="206"/>
    </location>
</feature>
<organism evidence="5 6">
    <name type="scientific">Sesamum indicum</name>
    <name type="common">Oriental sesame</name>
    <name type="synonym">Sesamum orientale</name>
    <dbReference type="NCBI Taxonomy" id="4182"/>
    <lineage>
        <taxon>Eukaryota</taxon>
        <taxon>Viridiplantae</taxon>
        <taxon>Streptophyta</taxon>
        <taxon>Embryophyta</taxon>
        <taxon>Tracheophyta</taxon>
        <taxon>Spermatophyta</taxon>
        <taxon>Magnoliopsida</taxon>
        <taxon>eudicotyledons</taxon>
        <taxon>Gunneridae</taxon>
        <taxon>Pentapetalae</taxon>
        <taxon>asterids</taxon>
        <taxon>lamiids</taxon>
        <taxon>Lamiales</taxon>
        <taxon>Pedaliaceae</taxon>
        <taxon>Sesamum</taxon>
    </lineage>
</organism>
<dbReference type="GO" id="GO:0045727">
    <property type="term" value="P:positive regulation of translation"/>
    <property type="evidence" value="ECO:0007669"/>
    <property type="project" value="TreeGrafter"/>
</dbReference>
<dbReference type="AlphaFoldDB" id="A0A6I9TLD4"/>
<accession>A0A6I9TLD4</accession>
<dbReference type="GO" id="GO:0009658">
    <property type="term" value="P:chloroplast organization"/>
    <property type="evidence" value="ECO:0007669"/>
    <property type="project" value="UniProtKB-ARBA"/>
</dbReference>
<name>A0A6I9TLD4_SESIN</name>
<evidence type="ECO:0000259" key="4">
    <source>
        <dbReference type="PROSITE" id="PS50828"/>
    </source>
</evidence>
<dbReference type="PANTHER" id="PTHR47447">
    <property type="entry name" value="OS03G0856100 PROTEIN"/>
    <property type="match status" value="1"/>
</dbReference>
<feature type="repeat" description="PPR" evidence="3">
    <location>
        <begin position="277"/>
        <end position="311"/>
    </location>
</feature>
<dbReference type="Pfam" id="PF13041">
    <property type="entry name" value="PPR_2"/>
    <property type="match status" value="2"/>
</dbReference>
<dbReference type="InterPro" id="IPR011990">
    <property type="entry name" value="TPR-like_helical_dom_sf"/>
</dbReference>
<dbReference type="FunFam" id="1.25.40.10:FF:000423">
    <property type="entry name" value="Pentatricopeptide repeat-containing protein, chloroplastic"/>
    <property type="match status" value="1"/>
</dbReference>
<dbReference type="InterPro" id="IPR033443">
    <property type="entry name" value="PROP1-like_PPR_dom"/>
</dbReference>
<dbReference type="FunCoup" id="A0A6I9TLD4">
    <property type="interactions" value="1597"/>
</dbReference>
<dbReference type="KEGG" id="sind:105168046"/>
<comment type="similarity">
    <text evidence="1">Belongs to the PPR family. P subfamily.</text>
</comment>
<dbReference type="InterPro" id="IPR002625">
    <property type="entry name" value="Smr_dom"/>
</dbReference>
<protein>
    <submittedName>
        <fullName evidence="6">Pentatricopeptide repeat-containing protein At4g16390, chloroplastic</fullName>
    </submittedName>
</protein>
<dbReference type="GeneID" id="105168046"/>
<dbReference type="PROSITE" id="PS51375">
    <property type="entry name" value="PPR"/>
    <property type="match status" value="9"/>
</dbReference>
<keyword evidence="2" id="KW-0677">Repeat</keyword>
<keyword evidence="5" id="KW-1185">Reference proteome</keyword>
<dbReference type="Pfam" id="PF17177">
    <property type="entry name" value="PPR_long"/>
    <property type="match status" value="1"/>
</dbReference>
<proteinExistence type="inferred from homology"/>
<dbReference type="PROSITE" id="PS50828">
    <property type="entry name" value="SMR"/>
    <property type="match status" value="1"/>
</dbReference>